<proteinExistence type="predicted"/>
<dbReference type="EMBL" id="CP102381">
    <property type="protein sequence ID" value="WEJ61730.1"/>
    <property type="molecule type" value="Genomic_DNA"/>
</dbReference>
<dbReference type="RefSeq" id="WP_275593989.1">
    <property type="nucleotide sequence ID" value="NZ_CP102381.1"/>
</dbReference>
<organism evidence="1 2">
    <name type="scientific">Thiomicrorhabdus lithotrophica</name>
    <dbReference type="NCBI Taxonomy" id="2949997"/>
    <lineage>
        <taxon>Bacteria</taxon>
        <taxon>Pseudomonadati</taxon>
        <taxon>Pseudomonadota</taxon>
        <taxon>Gammaproteobacteria</taxon>
        <taxon>Thiotrichales</taxon>
        <taxon>Piscirickettsiaceae</taxon>
        <taxon>Thiomicrorhabdus</taxon>
    </lineage>
</organism>
<keyword evidence="2" id="KW-1185">Reference proteome</keyword>
<reference evidence="1 2" key="1">
    <citation type="submission" date="2022-06" db="EMBL/GenBank/DDBJ databases">
        <title>Thiomicrohabdus sp. nov, an obligately chemolithoautotrophic, sulfur-oxidizing bacterium isolated from beach of Guanyin Mountain. Amoy.</title>
        <authorList>
            <person name="Zhu H."/>
        </authorList>
    </citation>
    <scope>NUCLEOTIDE SEQUENCE [LARGE SCALE GENOMIC DNA]</scope>
    <source>
        <strain evidence="1 2">XGS-01</strain>
    </source>
</reference>
<evidence type="ECO:0008006" key="3">
    <source>
        <dbReference type="Google" id="ProtNLM"/>
    </source>
</evidence>
<dbReference type="Gene3D" id="3.40.50.720">
    <property type="entry name" value="NAD(P)-binding Rossmann-like Domain"/>
    <property type="match status" value="1"/>
</dbReference>
<dbReference type="InterPro" id="IPR036291">
    <property type="entry name" value="NAD(P)-bd_dom_sf"/>
</dbReference>
<gene>
    <name evidence="1" type="ORF">NR989_06845</name>
</gene>
<dbReference type="SUPFAM" id="SSF51735">
    <property type="entry name" value="NAD(P)-binding Rossmann-fold domains"/>
    <property type="match status" value="1"/>
</dbReference>
<evidence type="ECO:0000313" key="2">
    <source>
        <dbReference type="Proteomes" id="UP001222275"/>
    </source>
</evidence>
<evidence type="ECO:0000313" key="1">
    <source>
        <dbReference type="EMBL" id="WEJ61730.1"/>
    </source>
</evidence>
<dbReference type="Proteomes" id="UP001222275">
    <property type="component" value="Chromosome"/>
</dbReference>
<name>A0ABY8C711_9GAMM</name>
<sequence>MKDPIIVIGLGELGSVFARGFLRLGYPVQGVTRDMDISLVANTTPNPAAVLIAVGEADIATTLATLPTVWKDKVILLQNELLPRDWQAAEINNPTVISVWFEKKKGMDSKVVLPSPIFGANAKLVFNALSQIDLPSFILDTEEELTYELVRKNLYILTTNIAGLEVGGNVESLANQHSAVMNAVANDVLDIQDWLTETKNDRQRLMEGLLEAIHGDLAHGCMGRSAPARLTRAIGFANQAGLDIPTLRDIANKHLSH</sequence>
<accession>A0ABY8C711</accession>
<protein>
    <recommendedName>
        <fullName evidence="3">Ketopantoate reductase</fullName>
    </recommendedName>
</protein>